<reference evidence="2" key="1">
    <citation type="submission" date="2022-07" db="EMBL/GenBank/DDBJ databases">
        <title>Phylogenomic reconstructions and comparative analyses of Kickxellomycotina fungi.</title>
        <authorList>
            <person name="Reynolds N.K."/>
            <person name="Stajich J.E."/>
            <person name="Barry K."/>
            <person name="Grigoriev I.V."/>
            <person name="Crous P."/>
            <person name="Smith M.E."/>
        </authorList>
    </citation>
    <scope>NUCLEOTIDE SEQUENCE</scope>
    <source>
        <strain evidence="2">RSA 476</strain>
    </source>
</reference>
<evidence type="ECO:0000313" key="2">
    <source>
        <dbReference type="EMBL" id="KAJ2859586.1"/>
    </source>
</evidence>
<dbReference type="AlphaFoldDB" id="A0A9W8M2J3"/>
<protein>
    <submittedName>
        <fullName evidence="2">Uncharacterized protein</fullName>
    </submittedName>
</protein>
<organism evidence="2 3">
    <name type="scientific">Coemansia aciculifera</name>
    <dbReference type="NCBI Taxonomy" id="417176"/>
    <lineage>
        <taxon>Eukaryota</taxon>
        <taxon>Fungi</taxon>
        <taxon>Fungi incertae sedis</taxon>
        <taxon>Zoopagomycota</taxon>
        <taxon>Kickxellomycotina</taxon>
        <taxon>Kickxellomycetes</taxon>
        <taxon>Kickxellales</taxon>
        <taxon>Kickxellaceae</taxon>
        <taxon>Coemansia</taxon>
    </lineage>
</organism>
<dbReference type="Proteomes" id="UP001140074">
    <property type="component" value="Unassembled WGS sequence"/>
</dbReference>
<name>A0A9W8M2J3_9FUNG</name>
<proteinExistence type="predicted"/>
<evidence type="ECO:0000313" key="3">
    <source>
        <dbReference type="Proteomes" id="UP001140074"/>
    </source>
</evidence>
<sequence>MLLEGRAEQSMDRGETTVSKTRTRRNTRNERAEASRAESARTFEYTYESVRKMIMEDRLESGCIEAINAATKFAKAKEAERKEKEKKATKAKPSTATTRKIAQLTAPSSVLVKRANPTSGSTRSIVTK</sequence>
<feature type="compositionally biased region" description="Basic and acidic residues" evidence="1">
    <location>
        <begin position="1"/>
        <end position="15"/>
    </location>
</feature>
<evidence type="ECO:0000256" key="1">
    <source>
        <dbReference type="SAM" id="MobiDB-lite"/>
    </source>
</evidence>
<feature type="compositionally biased region" description="Basic and acidic residues" evidence="1">
    <location>
        <begin position="27"/>
        <end position="39"/>
    </location>
</feature>
<comment type="caution">
    <text evidence="2">The sequence shown here is derived from an EMBL/GenBank/DDBJ whole genome shotgun (WGS) entry which is preliminary data.</text>
</comment>
<gene>
    <name evidence="2" type="ORF">GGH94_006021</name>
</gene>
<feature type="compositionally biased region" description="Basic and acidic residues" evidence="1">
    <location>
        <begin position="78"/>
        <end position="88"/>
    </location>
</feature>
<feature type="region of interest" description="Disordered" evidence="1">
    <location>
        <begin position="1"/>
        <end position="39"/>
    </location>
</feature>
<feature type="compositionally biased region" description="Low complexity" evidence="1">
    <location>
        <begin position="91"/>
        <end position="100"/>
    </location>
</feature>
<keyword evidence="3" id="KW-1185">Reference proteome</keyword>
<feature type="compositionally biased region" description="Polar residues" evidence="1">
    <location>
        <begin position="116"/>
        <end position="128"/>
    </location>
</feature>
<feature type="region of interest" description="Disordered" evidence="1">
    <location>
        <begin position="78"/>
        <end position="128"/>
    </location>
</feature>
<dbReference type="EMBL" id="JANBUY010000375">
    <property type="protein sequence ID" value="KAJ2859586.1"/>
    <property type="molecule type" value="Genomic_DNA"/>
</dbReference>
<accession>A0A9W8M2J3</accession>